<comment type="caution">
    <text evidence="2">The sequence shown here is derived from an EMBL/GenBank/DDBJ whole genome shotgun (WGS) entry which is preliminary data.</text>
</comment>
<organism evidence="2 3">
    <name type="scientific">Halalkalibacter alkaliphilus</name>
    <dbReference type="NCBI Taxonomy" id="2917993"/>
    <lineage>
        <taxon>Bacteria</taxon>
        <taxon>Bacillati</taxon>
        <taxon>Bacillota</taxon>
        <taxon>Bacilli</taxon>
        <taxon>Bacillales</taxon>
        <taxon>Bacillaceae</taxon>
        <taxon>Halalkalibacter</taxon>
    </lineage>
</organism>
<dbReference type="AlphaFoldDB" id="A0A9X2CXC2"/>
<evidence type="ECO:0000313" key="2">
    <source>
        <dbReference type="EMBL" id="MCL7749765.1"/>
    </source>
</evidence>
<dbReference type="PANTHER" id="PTHR12110:SF41">
    <property type="entry name" value="INOSOSE DEHYDRATASE"/>
    <property type="match status" value="1"/>
</dbReference>
<dbReference type="InterPro" id="IPR036237">
    <property type="entry name" value="Xyl_isomerase-like_sf"/>
</dbReference>
<keyword evidence="3" id="KW-1185">Reference proteome</keyword>
<dbReference type="Gene3D" id="3.20.20.150">
    <property type="entry name" value="Divalent-metal-dependent TIM barrel enzymes"/>
    <property type="match status" value="1"/>
</dbReference>
<evidence type="ECO:0000259" key="1">
    <source>
        <dbReference type="Pfam" id="PF01261"/>
    </source>
</evidence>
<dbReference type="PANTHER" id="PTHR12110">
    <property type="entry name" value="HYDROXYPYRUVATE ISOMERASE"/>
    <property type="match status" value="1"/>
</dbReference>
<accession>A0A9X2CXC2</accession>
<sequence>MKFGCSLEMVNMRVNGPNFDMMLSKSYWVEMLKLISAAGFREIELPYNPYGSDGIAFNQGRSGMPVSESAVIEKYGSVSSFLEFLNEIGIEKVPSVHISANDTMVDLSTTGRGPEEFFDAFEKLVDEALEFLTKIGGKGLVVSPTPEIGLLAKFLGDATEVWEYEFLRKITNLLNNSAIKAANKGLQVSIKNEFWSLIRGNKIDDFLKDLDQEILYSPDLAHLAIAGVDPVTVLTKHQNRLAYVRFSDTDFEDEENNYKSINAELPINGSQLVYRDLGDGKVDIQACYKVLVNSHYDGWVFCESKKTFNVYRGLLKMRWFIDHVITKSRGISV</sequence>
<feature type="domain" description="Xylose isomerase-like TIM barrel" evidence="1">
    <location>
        <begin position="33"/>
        <end position="305"/>
    </location>
</feature>
<dbReference type="InterPro" id="IPR013022">
    <property type="entry name" value="Xyl_isomerase-like_TIM-brl"/>
</dbReference>
<evidence type="ECO:0000313" key="3">
    <source>
        <dbReference type="Proteomes" id="UP001139150"/>
    </source>
</evidence>
<gene>
    <name evidence="2" type="ORF">MF646_21860</name>
</gene>
<dbReference type="Pfam" id="PF01261">
    <property type="entry name" value="AP_endonuc_2"/>
    <property type="match status" value="1"/>
</dbReference>
<name>A0A9X2CXC2_9BACI</name>
<protein>
    <submittedName>
        <fullName evidence="2">Sugar phosphate isomerase/epimerase</fullName>
    </submittedName>
</protein>
<dbReference type="SUPFAM" id="SSF51658">
    <property type="entry name" value="Xylose isomerase-like"/>
    <property type="match status" value="1"/>
</dbReference>
<dbReference type="Proteomes" id="UP001139150">
    <property type="component" value="Unassembled WGS sequence"/>
</dbReference>
<dbReference type="RefSeq" id="WP_250098622.1">
    <property type="nucleotide sequence ID" value="NZ_JAKRYL010000039.1"/>
</dbReference>
<proteinExistence type="predicted"/>
<dbReference type="GO" id="GO:0016853">
    <property type="term" value="F:isomerase activity"/>
    <property type="evidence" value="ECO:0007669"/>
    <property type="project" value="UniProtKB-KW"/>
</dbReference>
<keyword evidence="2" id="KW-0413">Isomerase</keyword>
<reference evidence="2" key="1">
    <citation type="submission" date="2022-02" db="EMBL/GenBank/DDBJ databases">
        <title>Halalkalibacter sp. nov. isolated from Lonar Lake, India.</title>
        <authorList>
            <person name="Joshi A."/>
            <person name="Thite S."/>
            <person name="Lodha T."/>
        </authorList>
    </citation>
    <scope>NUCLEOTIDE SEQUENCE</scope>
    <source>
        <strain evidence="2">MEB205</strain>
    </source>
</reference>
<dbReference type="EMBL" id="JAKRYL010000039">
    <property type="protein sequence ID" value="MCL7749765.1"/>
    <property type="molecule type" value="Genomic_DNA"/>
</dbReference>
<dbReference type="InterPro" id="IPR050312">
    <property type="entry name" value="IolE/XylAMocC-like"/>
</dbReference>